<evidence type="ECO:0000256" key="2">
    <source>
        <dbReference type="ARBA" id="ARBA00022857"/>
    </source>
</evidence>
<feature type="binding site" evidence="5">
    <location>
        <position position="111"/>
    </location>
    <ligand>
        <name>substrate</name>
    </ligand>
</feature>
<dbReference type="PANTHER" id="PTHR43827:SF3">
    <property type="entry name" value="NADP-DEPENDENT OXIDOREDUCTASE DOMAIN-CONTAINING PROTEIN"/>
    <property type="match status" value="1"/>
</dbReference>
<dbReference type="PANTHER" id="PTHR43827">
    <property type="entry name" value="2,5-DIKETO-D-GLUCONIC ACID REDUCTASE"/>
    <property type="match status" value="1"/>
</dbReference>
<evidence type="ECO:0000256" key="5">
    <source>
        <dbReference type="PIRSR" id="PIRSR000097-2"/>
    </source>
</evidence>
<reference evidence="8 9" key="1">
    <citation type="submission" date="2017-10" db="EMBL/GenBank/DDBJ databases">
        <title>Bacillus sp. nov., a halophilic bacterium isolated from a Yangshapao Lake.</title>
        <authorList>
            <person name="Wang H."/>
        </authorList>
    </citation>
    <scope>NUCLEOTIDE SEQUENCE [LARGE SCALE GENOMIC DNA]</scope>
    <source>
        <strain evidence="8 9">YSP-3</strain>
    </source>
</reference>
<dbReference type="PROSITE" id="PS00062">
    <property type="entry name" value="ALDOKETO_REDUCTASE_2"/>
    <property type="match status" value="1"/>
</dbReference>
<dbReference type="InterPro" id="IPR044500">
    <property type="entry name" value="AKR5G"/>
</dbReference>
<dbReference type="FunFam" id="3.20.20.100:FF:000015">
    <property type="entry name" value="Oxidoreductase, aldo/keto reductase family"/>
    <property type="match status" value="1"/>
</dbReference>
<evidence type="ECO:0000256" key="3">
    <source>
        <dbReference type="ARBA" id="ARBA00023002"/>
    </source>
</evidence>
<feature type="active site" description="Proton donor" evidence="4">
    <location>
        <position position="53"/>
    </location>
</feature>
<feature type="site" description="Lowers pKa of active site Tyr" evidence="6">
    <location>
        <position position="78"/>
    </location>
</feature>
<comment type="similarity">
    <text evidence="1">Belongs to the aldo/keto reductase family.</text>
</comment>
<dbReference type="CDD" id="cd19157">
    <property type="entry name" value="AKR_AKR5G1-3"/>
    <property type="match status" value="1"/>
</dbReference>
<keyword evidence="3" id="KW-0560">Oxidoreductase</keyword>
<evidence type="ECO:0000313" key="9">
    <source>
        <dbReference type="Proteomes" id="UP000248066"/>
    </source>
</evidence>
<sequence>MSAEIEKVTLNNGVQMPRLGLGVYKASDGEEVGRAVHEALAAGYRMIDTAAVYENEEGVGRAVRQAEVPRDEIFVTTKVWNDRQGYDETLGAFEESREKLGLDVIDLYLVHWPVTGKFKETWRAMERLYREGKVRAIGVSNFNVHHLETLLEDAEVTPAVNQMEFHPFLTLPELHSFCREKGIQLEAWSPLTRGRIFEEPLIQELSEKYGKSPAQLILRWDLQKDVVTIPKSVTPERIRENAHIFDFEITKDDMRRIDSLNRNHRFSQDPDTFV</sequence>
<gene>
    <name evidence="8" type="ORF">CR205_17465</name>
</gene>
<evidence type="ECO:0000256" key="1">
    <source>
        <dbReference type="ARBA" id="ARBA00007905"/>
    </source>
</evidence>
<dbReference type="GO" id="GO:0016616">
    <property type="term" value="F:oxidoreductase activity, acting on the CH-OH group of donors, NAD or NADP as acceptor"/>
    <property type="evidence" value="ECO:0007669"/>
    <property type="project" value="UniProtKB-ARBA"/>
</dbReference>
<dbReference type="SUPFAM" id="SSF51430">
    <property type="entry name" value="NAD(P)-linked oxidoreductase"/>
    <property type="match status" value="1"/>
</dbReference>
<evidence type="ECO:0000259" key="7">
    <source>
        <dbReference type="Pfam" id="PF00248"/>
    </source>
</evidence>
<dbReference type="PROSITE" id="PS00063">
    <property type="entry name" value="ALDOKETO_REDUCTASE_3"/>
    <property type="match status" value="1"/>
</dbReference>
<keyword evidence="9" id="KW-1185">Reference proteome</keyword>
<dbReference type="RefSeq" id="WP_110521428.1">
    <property type="nucleotide sequence ID" value="NZ_PDOF01000003.1"/>
</dbReference>
<dbReference type="InterPro" id="IPR036812">
    <property type="entry name" value="NAD(P)_OxRdtase_dom_sf"/>
</dbReference>
<feature type="domain" description="NADP-dependent oxidoreductase" evidence="7">
    <location>
        <begin position="22"/>
        <end position="261"/>
    </location>
</feature>
<evidence type="ECO:0000256" key="4">
    <source>
        <dbReference type="PIRSR" id="PIRSR000097-1"/>
    </source>
</evidence>
<organism evidence="8 9">
    <name type="scientific">Alteribacter lacisalsi</name>
    <dbReference type="NCBI Taxonomy" id="2045244"/>
    <lineage>
        <taxon>Bacteria</taxon>
        <taxon>Bacillati</taxon>
        <taxon>Bacillota</taxon>
        <taxon>Bacilli</taxon>
        <taxon>Bacillales</taxon>
        <taxon>Bacillaceae</taxon>
        <taxon>Alteribacter</taxon>
    </lineage>
</organism>
<dbReference type="InterPro" id="IPR018170">
    <property type="entry name" value="Aldo/ket_reductase_CS"/>
</dbReference>
<dbReference type="InterPro" id="IPR023210">
    <property type="entry name" value="NADP_OxRdtase_dom"/>
</dbReference>
<dbReference type="PIRSF" id="PIRSF000097">
    <property type="entry name" value="AKR"/>
    <property type="match status" value="1"/>
</dbReference>
<protein>
    <submittedName>
        <fullName evidence="8">Aldo/keto reductase</fullName>
    </submittedName>
</protein>
<dbReference type="OrthoDB" id="9804790at2"/>
<dbReference type="Pfam" id="PF00248">
    <property type="entry name" value="Aldo_ket_red"/>
    <property type="match status" value="1"/>
</dbReference>
<accession>A0A2W0H2W8</accession>
<dbReference type="Proteomes" id="UP000248066">
    <property type="component" value="Unassembled WGS sequence"/>
</dbReference>
<dbReference type="AlphaFoldDB" id="A0A2W0H2W8"/>
<dbReference type="EMBL" id="PDOF01000003">
    <property type="protein sequence ID" value="PYZ96153.1"/>
    <property type="molecule type" value="Genomic_DNA"/>
</dbReference>
<evidence type="ECO:0000313" key="8">
    <source>
        <dbReference type="EMBL" id="PYZ96153.1"/>
    </source>
</evidence>
<name>A0A2W0H2W8_9BACI</name>
<dbReference type="PRINTS" id="PR00069">
    <property type="entry name" value="ALDKETRDTASE"/>
</dbReference>
<evidence type="ECO:0000256" key="6">
    <source>
        <dbReference type="PIRSR" id="PIRSR000097-3"/>
    </source>
</evidence>
<dbReference type="InterPro" id="IPR020471">
    <property type="entry name" value="AKR"/>
</dbReference>
<keyword evidence="2" id="KW-0521">NADP</keyword>
<proteinExistence type="inferred from homology"/>
<dbReference type="Gene3D" id="3.20.20.100">
    <property type="entry name" value="NADP-dependent oxidoreductase domain"/>
    <property type="match status" value="1"/>
</dbReference>
<comment type="caution">
    <text evidence="8">The sequence shown here is derived from an EMBL/GenBank/DDBJ whole genome shotgun (WGS) entry which is preliminary data.</text>
</comment>